<evidence type="ECO:0000256" key="1">
    <source>
        <dbReference type="SAM" id="MobiDB-lite"/>
    </source>
</evidence>
<feature type="compositionally biased region" description="Low complexity" evidence="1">
    <location>
        <begin position="279"/>
        <end position="290"/>
    </location>
</feature>
<feature type="region of interest" description="Disordered" evidence="1">
    <location>
        <begin position="82"/>
        <end position="120"/>
    </location>
</feature>
<name>Q67UN7_ORYSJ</name>
<sequence length="342" mass="37222">MPRRRASAVMAAMGNVAAVGGGAVGGRRVAELEQEADAEEDECAAAGDANDGGGVERLRRRLAAEGRWRKATLEELEKDRCAAADEAELEQEADAEEDECAAAGDTNSGGAEEGDNVERLRRRLTAEGRWREVALEELEKERRAAASAAAELEQEADAEEDECATASDANGGDMEEGGSVERLRRRFVTEERRREVALEPGGAREGEARDECTTASDVNGGDAEEGRSVEQLRRWLAAEGRRREVALEELEKERCTAATRGRRDHGQDSMPPPSARRLPTSPSPTAAASPVIAITADARHRGCRSCRVEKGGERQGRERLMNPELHSRHSRLLLARSFSELR</sequence>
<proteinExistence type="predicted"/>
<evidence type="ECO:0000313" key="3">
    <source>
        <dbReference type="Proteomes" id="UP000000763"/>
    </source>
</evidence>
<dbReference type="AlphaFoldDB" id="Q67UN7"/>
<feature type="compositionally biased region" description="Acidic residues" evidence="1">
    <location>
        <begin position="85"/>
        <end position="100"/>
    </location>
</feature>
<feature type="compositionally biased region" description="Acidic residues" evidence="1">
    <location>
        <begin position="152"/>
        <end position="163"/>
    </location>
</feature>
<gene>
    <name evidence="2" type="primary">OSJNBb0071O21.8</name>
</gene>
<reference evidence="3" key="2">
    <citation type="journal article" date="2008" name="Nucleic Acids Res.">
        <title>The rice annotation project database (RAP-DB): 2008 update.</title>
        <authorList>
            <consortium name="The rice annotation project (RAP)"/>
        </authorList>
    </citation>
    <scope>GENOME REANNOTATION</scope>
    <source>
        <strain evidence="3">cv. Nipponbare</strain>
    </source>
</reference>
<dbReference type="Proteomes" id="UP000000763">
    <property type="component" value="Chromosome 2"/>
</dbReference>
<reference evidence="3" key="1">
    <citation type="journal article" date="2005" name="Nature">
        <title>The map-based sequence of the rice genome.</title>
        <authorList>
            <consortium name="International rice genome sequencing project (IRGSP)"/>
            <person name="Matsumoto T."/>
            <person name="Wu J."/>
            <person name="Kanamori H."/>
            <person name="Katayose Y."/>
            <person name="Fujisawa M."/>
            <person name="Namiki N."/>
            <person name="Mizuno H."/>
            <person name="Yamamoto K."/>
            <person name="Antonio B.A."/>
            <person name="Baba T."/>
            <person name="Sakata K."/>
            <person name="Nagamura Y."/>
            <person name="Aoki H."/>
            <person name="Arikawa K."/>
            <person name="Arita K."/>
            <person name="Bito T."/>
            <person name="Chiden Y."/>
            <person name="Fujitsuka N."/>
            <person name="Fukunaka R."/>
            <person name="Hamada M."/>
            <person name="Harada C."/>
            <person name="Hayashi A."/>
            <person name="Hijishita S."/>
            <person name="Honda M."/>
            <person name="Hosokawa S."/>
            <person name="Ichikawa Y."/>
            <person name="Idonuma A."/>
            <person name="Iijima M."/>
            <person name="Ikeda M."/>
            <person name="Ikeno M."/>
            <person name="Ito K."/>
            <person name="Ito S."/>
            <person name="Ito T."/>
            <person name="Ito Y."/>
            <person name="Ito Y."/>
            <person name="Iwabuchi A."/>
            <person name="Kamiya K."/>
            <person name="Karasawa W."/>
            <person name="Kurita K."/>
            <person name="Katagiri S."/>
            <person name="Kikuta A."/>
            <person name="Kobayashi H."/>
            <person name="Kobayashi N."/>
            <person name="Machita K."/>
            <person name="Maehara T."/>
            <person name="Masukawa M."/>
            <person name="Mizubayashi T."/>
            <person name="Mukai Y."/>
            <person name="Nagasaki H."/>
            <person name="Nagata Y."/>
            <person name="Naito S."/>
            <person name="Nakashima M."/>
            <person name="Nakama Y."/>
            <person name="Nakamichi Y."/>
            <person name="Nakamura M."/>
            <person name="Meguro A."/>
            <person name="Negishi M."/>
            <person name="Ohta I."/>
            <person name="Ohta T."/>
            <person name="Okamoto M."/>
            <person name="Ono N."/>
            <person name="Saji S."/>
            <person name="Sakaguchi M."/>
            <person name="Sakai K."/>
            <person name="Shibata M."/>
            <person name="Shimokawa T."/>
            <person name="Song J."/>
            <person name="Takazaki Y."/>
            <person name="Terasawa K."/>
            <person name="Tsugane M."/>
            <person name="Tsuji K."/>
            <person name="Ueda S."/>
            <person name="Waki K."/>
            <person name="Yamagata H."/>
            <person name="Yamamoto M."/>
            <person name="Yamamoto S."/>
            <person name="Yamane H."/>
            <person name="Yoshiki S."/>
            <person name="Yoshihara R."/>
            <person name="Yukawa K."/>
            <person name="Zhong H."/>
            <person name="Yano M."/>
            <person name="Yuan Q."/>
            <person name="Ouyang S."/>
            <person name="Liu J."/>
            <person name="Jones K.M."/>
            <person name="Gansberger K."/>
            <person name="Moffat K."/>
            <person name="Hill J."/>
            <person name="Bera J."/>
            <person name="Fadrosh D."/>
            <person name="Jin S."/>
            <person name="Johri S."/>
            <person name="Kim M."/>
            <person name="Overton L."/>
            <person name="Reardon M."/>
            <person name="Tsitrin T."/>
            <person name="Vuong H."/>
            <person name="Weaver B."/>
            <person name="Ciecko A."/>
            <person name="Tallon L."/>
            <person name="Jackson J."/>
            <person name="Pai G."/>
            <person name="Aken S.V."/>
            <person name="Utterback T."/>
            <person name="Reidmuller S."/>
            <person name="Feldblyum T."/>
            <person name="Hsiao J."/>
            <person name="Zismann V."/>
            <person name="Iobst S."/>
            <person name="de Vazeille A.R."/>
            <person name="Buell C.R."/>
            <person name="Ying K."/>
            <person name="Li Y."/>
            <person name="Lu T."/>
            <person name="Huang Y."/>
            <person name="Zhao Q."/>
            <person name="Feng Q."/>
            <person name="Zhang L."/>
            <person name="Zhu J."/>
            <person name="Weng Q."/>
            <person name="Mu J."/>
            <person name="Lu Y."/>
            <person name="Fan D."/>
            <person name="Liu Y."/>
            <person name="Guan J."/>
            <person name="Zhang Y."/>
            <person name="Yu S."/>
            <person name="Liu X."/>
            <person name="Zhang Y."/>
            <person name="Hong G."/>
            <person name="Han B."/>
            <person name="Choisne N."/>
            <person name="Demange N."/>
            <person name="Orjeda G."/>
            <person name="Samain S."/>
            <person name="Cattolico L."/>
            <person name="Pelletier E."/>
            <person name="Couloux A."/>
            <person name="Segurens B."/>
            <person name="Wincker P."/>
            <person name="D'Hont A."/>
            <person name="Scarpelli C."/>
            <person name="Weissenbach J."/>
            <person name="Salanoubat M."/>
            <person name="Quetier F."/>
            <person name="Yu Y."/>
            <person name="Kim H.R."/>
            <person name="Rambo T."/>
            <person name="Currie J."/>
            <person name="Collura K."/>
            <person name="Luo M."/>
            <person name="Yang T."/>
            <person name="Ammiraju J.S.S."/>
            <person name="Engler F."/>
            <person name="Soderlund C."/>
            <person name="Wing R.A."/>
            <person name="Palmer L.E."/>
            <person name="de la Bastide M."/>
            <person name="Spiegel L."/>
            <person name="Nascimento L."/>
            <person name="Zutavern T."/>
            <person name="O'Shaughnessy A."/>
            <person name="Dike S."/>
            <person name="Dedhia N."/>
            <person name="Preston R."/>
            <person name="Balija V."/>
            <person name="McCombie W.R."/>
            <person name="Chow T."/>
            <person name="Chen H."/>
            <person name="Chung M."/>
            <person name="Chen C."/>
            <person name="Shaw J."/>
            <person name="Wu H."/>
            <person name="Hsiao K."/>
            <person name="Chao Y."/>
            <person name="Chu M."/>
            <person name="Cheng C."/>
            <person name="Hour A."/>
            <person name="Lee P."/>
            <person name="Lin S."/>
            <person name="Lin Y."/>
            <person name="Liou J."/>
            <person name="Liu S."/>
            <person name="Hsing Y."/>
            <person name="Raghuvanshi S."/>
            <person name="Mohanty A."/>
            <person name="Bharti A.K."/>
            <person name="Gaur A."/>
            <person name="Gupta V."/>
            <person name="Kumar D."/>
            <person name="Ravi V."/>
            <person name="Vij S."/>
            <person name="Kapur A."/>
            <person name="Khurana P."/>
            <person name="Khurana P."/>
            <person name="Khurana J.P."/>
            <person name="Tyagi A.K."/>
            <person name="Gaikwad K."/>
            <person name="Singh A."/>
            <person name="Dalal V."/>
            <person name="Srivastava S."/>
            <person name="Dixit A."/>
            <person name="Pal A.K."/>
            <person name="Ghazi I.A."/>
            <person name="Yadav M."/>
            <person name="Pandit A."/>
            <person name="Bhargava A."/>
            <person name="Sureshbabu K."/>
            <person name="Batra K."/>
            <person name="Sharma T.R."/>
            <person name="Mohapatra T."/>
            <person name="Singh N.K."/>
            <person name="Messing J."/>
            <person name="Nelson A.B."/>
            <person name="Fuks G."/>
            <person name="Kavchok S."/>
            <person name="Keizer G."/>
            <person name="Linton E."/>
            <person name="Llaca V."/>
            <person name="Song R."/>
            <person name="Tanyolac B."/>
            <person name="Young S."/>
            <person name="Ho-Il K."/>
            <person name="Hahn J.H."/>
            <person name="Sangsakoo G."/>
            <person name="Vanavichit A."/>
            <person name="de Mattos Luiz.A.T."/>
            <person name="Zimmer P.D."/>
            <person name="Malone G."/>
            <person name="Dellagostin O."/>
            <person name="de Oliveira A.C."/>
            <person name="Bevan M."/>
            <person name="Bancroft I."/>
            <person name="Minx P."/>
            <person name="Cordum H."/>
            <person name="Wilson R."/>
            <person name="Cheng Z."/>
            <person name="Jin W."/>
            <person name="Jiang J."/>
            <person name="Leong S.A."/>
            <person name="Iwama H."/>
            <person name="Gojobori T."/>
            <person name="Itoh T."/>
            <person name="Niimura Y."/>
            <person name="Fujii Y."/>
            <person name="Habara T."/>
            <person name="Sakai H."/>
            <person name="Sato Y."/>
            <person name="Wilson G."/>
            <person name="Kumar K."/>
            <person name="McCouch S."/>
            <person name="Juretic N."/>
            <person name="Hoen D."/>
            <person name="Wright S."/>
            <person name="Bruskiewich R."/>
            <person name="Bureau T."/>
            <person name="Miyao A."/>
            <person name="Hirochika H."/>
            <person name="Nishikawa T."/>
            <person name="Kadowaki K."/>
            <person name="Sugiura M."/>
            <person name="Burr B."/>
            <person name="Sasaki T."/>
        </authorList>
    </citation>
    <scope>NUCLEOTIDE SEQUENCE [LARGE SCALE GENOMIC DNA]</scope>
    <source>
        <strain evidence="3">cv. Nipponbare</strain>
    </source>
</reference>
<evidence type="ECO:0000313" key="2">
    <source>
        <dbReference type="EMBL" id="BAD38132.1"/>
    </source>
</evidence>
<feature type="region of interest" description="Disordered" evidence="1">
    <location>
        <begin position="140"/>
        <end position="229"/>
    </location>
</feature>
<accession>Q67UN7</accession>
<feature type="region of interest" description="Disordered" evidence="1">
    <location>
        <begin position="253"/>
        <end position="290"/>
    </location>
</feature>
<protein>
    <submittedName>
        <fullName evidence="2">Uncharacterized protein</fullName>
    </submittedName>
</protein>
<dbReference type="EMBL" id="AP005497">
    <property type="protein sequence ID" value="BAD38132.1"/>
    <property type="molecule type" value="Genomic_DNA"/>
</dbReference>
<feature type="region of interest" description="Disordered" evidence="1">
    <location>
        <begin position="31"/>
        <end position="55"/>
    </location>
</feature>
<feature type="compositionally biased region" description="Acidic residues" evidence="1">
    <location>
        <begin position="32"/>
        <end position="43"/>
    </location>
</feature>
<feature type="compositionally biased region" description="Basic and acidic residues" evidence="1">
    <location>
        <begin position="179"/>
        <end position="212"/>
    </location>
</feature>
<organism evidence="2 3">
    <name type="scientific">Oryza sativa subsp. japonica</name>
    <name type="common">Rice</name>
    <dbReference type="NCBI Taxonomy" id="39947"/>
    <lineage>
        <taxon>Eukaryota</taxon>
        <taxon>Viridiplantae</taxon>
        <taxon>Streptophyta</taxon>
        <taxon>Embryophyta</taxon>
        <taxon>Tracheophyta</taxon>
        <taxon>Spermatophyta</taxon>
        <taxon>Magnoliopsida</taxon>
        <taxon>Liliopsida</taxon>
        <taxon>Poales</taxon>
        <taxon>Poaceae</taxon>
        <taxon>BOP clade</taxon>
        <taxon>Oryzoideae</taxon>
        <taxon>Oryzeae</taxon>
        <taxon>Oryzinae</taxon>
        <taxon>Oryza</taxon>
        <taxon>Oryza sativa</taxon>
    </lineage>
</organism>